<sequence length="283" mass="30822">MKLFNQSKMLDLSSPQVMGILNVTPDSFSDGGKFNQLDAALRHAESMLVAGATILDIGGESTRPGANDVAEQDELDRVIPTIEAIRSRFDCWISIDTSKASVMREAVLAGADMINDVRALRETGALETAAETGVPVCLMHMQGQPRTMQANPTYQDLFGDIFSFFDERIKACEEAGINRQKIVLDPGFGFGKTQAHNYQLLAQLDAFHRYGLPVLAGMSRKSMIFKLLEKSPTDILGGSLACATIAAMKGAHIIRVHDVAETSDVIRVVQAMREAAEFLGETQ</sequence>
<dbReference type="CDD" id="cd00739">
    <property type="entry name" value="DHPS"/>
    <property type="match status" value="1"/>
</dbReference>
<dbReference type="Proteomes" id="UP000254512">
    <property type="component" value="Unassembled WGS sequence"/>
</dbReference>
<dbReference type="PROSITE" id="PS00792">
    <property type="entry name" value="DHPS_1"/>
    <property type="match status" value="1"/>
</dbReference>
<keyword evidence="10 14" id="KW-0460">Magnesium</keyword>
<comment type="function">
    <text evidence="13 14">Catalyzes the condensation of para-aminobenzoate (pABA) with 6-hydroxymethyl-7,8-dihydropterin diphosphate (DHPt-PP) to form 7,8-dihydropteroate (H2Pte), the immediate precursor of folate derivatives.</text>
</comment>
<dbReference type="InterPro" id="IPR011005">
    <property type="entry name" value="Dihydropteroate_synth-like_sf"/>
</dbReference>
<dbReference type="InterPro" id="IPR045031">
    <property type="entry name" value="DHP_synth-like"/>
</dbReference>
<evidence type="ECO:0000256" key="1">
    <source>
        <dbReference type="ARBA" id="ARBA00000012"/>
    </source>
</evidence>
<evidence type="ECO:0000256" key="13">
    <source>
        <dbReference type="ARBA" id="ARBA00053449"/>
    </source>
</evidence>
<evidence type="ECO:0000256" key="5">
    <source>
        <dbReference type="ARBA" id="ARBA00011738"/>
    </source>
</evidence>
<accession>A0A377HQ17</accession>
<protein>
    <recommendedName>
        <fullName evidence="7 14">Dihydropteroate synthase</fullName>
        <shortName evidence="14">DHPS</shortName>
        <ecNumber evidence="6 14">2.5.1.15</ecNumber>
    </recommendedName>
    <alternativeName>
        <fullName evidence="12 14">Dihydropteroate pyrophosphorylase</fullName>
    </alternativeName>
</protein>
<dbReference type="UniPathway" id="UPA00077">
    <property type="reaction ID" value="UER00156"/>
</dbReference>
<dbReference type="NCBIfam" id="TIGR01496">
    <property type="entry name" value="DHPS"/>
    <property type="match status" value="1"/>
</dbReference>
<reference evidence="16 17" key="1">
    <citation type="submission" date="2018-06" db="EMBL/GenBank/DDBJ databases">
        <authorList>
            <consortium name="Pathogen Informatics"/>
            <person name="Doyle S."/>
        </authorList>
    </citation>
    <scope>NUCLEOTIDE SEQUENCE [LARGE SCALE GENOMIC DNA]</scope>
    <source>
        <strain evidence="16 17">NCTC11645</strain>
    </source>
</reference>
<evidence type="ECO:0000256" key="3">
    <source>
        <dbReference type="ARBA" id="ARBA00004763"/>
    </source>
</evidence>
<evidence type="ECO:0000313" key="16">
    <source>
        <dbReference type="EMBL" id="STO58340.1"/>
    </source>
</evidence>
<dbReference type="Pfam" id="PF00809">
    <property type="entry name" value="Pterin_bind"/>
    <property type="match status" value="1"/>
</dbReference>
<dbReference type="EMBL" id="UGHD01000002">
    <property type="protein sequence ID" value="STO58340.1"/>
    <property type="molecule type" value="Genomic_DNA"/>
</dbReference>
<evidence type="ECO:0000256" key="6">
    <source>
        <dbReference type="ARBA" id="ARBA00012458"/>
    </source>
</evidence>
<dbReference type="Gene3D" id="3.20.20.20">
    <property type="entry name" value="Dihydropteroate synthase-like"/>
    <property type="match status" value="1"/>
</dbReference>
<evidence type="ECO:0000256" key="9">
    <source>
        <dbReference type="ARBA" id="ARBA00022723"/>
    </source>
</evidence>
<comment type="catalytic activity">
    <reaction evidence="1">
        <text>(7,8-dihydropterin-6-yl)methyl diphosphate + 4-aminobenzoate = 7,8-dihydropteroate + diphosphate</text>
        <dbReference type="Rhea" id="RHEA:19949"/>
        <dbReference type="ChEBI" id="CHEBI:17836"/>
        <dbReference type="ChEBI" id="CHEBI:17839"/>
        <dbReference type="ChEBI" id="CHEBI:33019"/>
        <dbReference type="ChEBI" id="CHEBI:72950"/>
        <dbReference type="EC" id="2.5.1.15"/>
    </reaction>
</comment>
<organism evidence="16 17">
    <name type="scientific">Grimontia hollisae</name>
    <name type="common">Vibrio hollisae</name>
    <dbReference type="NCBI Taxonomy" id="673"/>
    <lineage>
        <taxon>Bacteria</taxon>
        <taxon>Pseudomonadati</taxon>
        <taxon>Pseudomonadota</taxon>
        <taxon>Gammaproteobacteria</taxon>
        <taxon>Vibrionales</taxon>
        <taxon>Vibrionaceae</taxon>
        <taxon>Grimontia</taxon>
    </lineage>
</organism>
<dbReference type="EC" id="2.5.1.15" evidence="6 14"/>
<dbReference type="GO" id="GO:0004156">
    <property type="term" value="F:dihydropteroate synthase activity"/>
    <property type="evidence" value="ECO:0007669"/>
    <property type="project" value="UniProtKB-EC"/>
</dbReference>
<dbReference type="PANTHER" id="PTHR20941:SF1">
    <property type="entry name" value="FOLIC ACID SYNTHESIS PROTEIN FOL1"/>
    <property type="match status" value="1"/>
</dbReference>
<dbReference type="GO" id="GO:0046654">
    <property type="term" value="P:tetrahydrofolate biosynthetic process"/>
    <property type="evidence" value="ECO:0007669"/>
    <property type="project" value="UniProtKB-UniPathway"/>
</dbReference>
<evidence type="ECO:0000256" key="10">
    <source>
        <dbReference type="ARBA" id="ARBA00022842"/>
    </source>
</evidence>
<proteinExistence type="inferred from homology"/>
<dbReference type="GO" id="GO:0005829">
    <property type="term" value="C:cytosol"/>
    <property type="evidence" value="ECO:0007669"/>
    <property type="project" value="TreeGrafter"/>
</dbReference>
<dbReference type="PROSITE" id="PS50972">
    <property type="entry name" value="PTERIN_BINDING"/>
    <property type="match status" value="1"/>
</dbReference>
<name>A0A377HQ17_GRIHO</name>
<dbReference type="SUPFAM" id="SSF51717">
    <property type="entry name" value="Dihydropteroate synthetase-like"/>
    <property type="match status" value="1"/>
</dbReference>
<dbReference type="RefSeq" id="WP_115660041.1">
    <property type="nucleotide sequence ID" value="NZ_JACGMI010000004.1"/>
</dbReference>
<comment type="pathway">
    <text evidence="3 14">Cofactor biosynthesis; tetrahydrofolate biosynthesis; 7,8-dihydrofolate from 2-amino-4-hydroxy-6-hydroxymethyl-7,8-dihydropteridine diphosphate and 4-aminobenzoate: step 1/2.</text>
</comment>
<gene>
    <name evidence="16" type="primary">folP</name>
    <name evidence="16" type="ORF">NCTC11645_02774</name>
</gene>
<comment type="subunit">
    <text evidence="5">Homodimer.</text>
</comment>
<evidence type="ECO:0000256" key="14">
    <source>
        <dbReference type="RuleBase" id="RU361205"/>
    </source>
</evidence>
<comment type="similarity">
    <text evidence="4 14">Belongs to the DHPS family.</text>
</comment>
<keyword evidence="8 14" id="KW-0808">Transferase</keyword>
<evidence type="ECO:0000256" key="8">
    <source>
        <dbReference type="ARBA" id="ARBA00022679"/>
    </source>
</evidence>
<evidence type="ECO:0000256" key="2">
    <source>
        <dbReference type="ARBA" id="ARBA00001946"/>
    </source>
</evidence>
<dbReference type="PROSITE" id="PS00793">
    <property type="entry name" value="DHPS_2"/>
    <property type="match status" value="1"/>
</dbReference>
<dbReference type="AlphaFoldDB" id="A0A377HQ17"/>
<evidence type="ECO:0000259" key="15">
    <source>
        <dbReference type="PROSITE" id="PS50972"/>
    </source>
</evidence>
<dbReference type="InterPro" id="IPR006390">
    <property type="entry name" value="DHP_synth_dom"/>
</dbReference>
<feature type="domain" description="Pterin-binding" evidence="15">
    <location>
        <begin position="15"/>
        <end position="267"/>
    </location>
</feature>
<evidence type="ECO:0000313" key="17">
    <source>
        <dbReference type="Proteomes" id="UP000254512"/>
    </source>
</evidence>
<comment type="cofactor">
    <cofactor evidence="2 14">
        <name>Mg(2+)</name>
        <dbReference type="ChEBI" id="CHEBI:18420"/>
    </cofactor>
</comment>
<keyword evidence="9 14" id="KW-0479">Metal-binding</keyword>
<evidence type="ECO:0000256" key="4">
    <source>
        <dbReference type="ARBA" id="ARBA00009503"/>
    </source>
</evidence>
<evidence type="ECO:0000256" key="12">
    <source>
        <dbReference type="ARBA" id="ARBA00030193"/>
    </source>
</evidence>
<dbReference type="STRING" id="673.AL542_12580"/>
<dbReference type="GO" id="GO:0046872">
    <property type="term" value="F:metal ion binding"/>
    <property type="evidence" value="ECO:0007669"/>
    <property type="project" value="UniProtKB-KW"/>
</dbReference>
<dbReference type="InterPro" id="IPR000489">
    <property type="entry name" value="Pterin-binding_dom"/>
</dbReference>
<evidence type="ECO:0000256" key="11">
    <source>
        <dbReference type="ARBA" id="ARBA00022909"/>
    </source>
</evidence>
<dbReference type="GO" id="GO:0046656">
    <property type="term" value="P:folic acid biosynthetic process"/>
    <property type="evidence" value="ECO:0007669"/>
    <property type="project" value="UniProtKB-KW"/>
</dbReference>
<keyword evidence="11 14" id="KW-0289">Folate biosynthesis</keyword>
<dbReference type="FunFam" id="3.20.20.20:FF:000004">
    <property type="entry name" value="Dihydropteroate synthase"/>
    <property type="match status" value="1"/>
</dbReference>
<dbReference type="PANTHER" id="PTHR20941">
    <property type="entry name" value="FOLATE SYNTHESIS PROTEINS"/>
    <property type="match status" value="1"/>
</dbReference>
<evidence type="ECO:0000256" key="7">
    <source>
        <dbReference type="ARBA" id="ARBA00016919"/>
    </source>
</evidence>